<gene>
    <name evidence="2" type="ORF">KHQ06_11940</name>
</gene>
<evidence type="ECO:0000256" key="1">
    <source>
        <dbReference type="SAM" id="Phobius"/>
    </source>
</evidence>
<evidence type="ECO:0000313" key="3">
    <source>
        <dbReference type="Proteomes" id="UP000683310"/>
    </source>
</evidence>
<evidence type="ECO:0008006" key="4">
    <source>
        <dbReference type="Google" id="ProtNLM"/>
    </source>
</evidence>
<dbReference type="EMBL" id="CP074371">
    <property type="protein sequence ID" value="QVI23518.1"/>
    <property type="molecule type" value="Genomic_DNA"/>
</dbReference>
<dbReference type="Proteomes" id="UP000683310">
    <property type="component" value="Chromosome"/>
</dbReference>
<proteinExistence type="predicted"/>
<sequence length="216" mass="23754">MGSELIGLAVAGVGVVGTFGVAVAAQWAALRGKRLDAEIQRGQRIERHAELVEQQEHDRKQSVYSQFNAATRNYRMQLHHCVVQLEQGELVDGGQLDTDRANFREMYAQAQMILPDEVLALASEVDLCLGNTYRAVLHMIDHVDVDSLNNLHRWLDDSMSDAVWLLRQVLRADLGVAGRTTDLEAKVTALSLTRAGQFDNRAGATGCDLKGDVGSQ</sequence>
<keyword evidence="1" id="KW-0812">Transmembrane</keyword>
<reference evidence="2 3" key="1">
    <citation type="submission" date="2021-04" db="EMBL/GenBank/DDBJ databases">
        <title>Nocardia tengchongensis.</title>
        <authorList>
            <person name="Zhuang k."/>
            <person name="Ran Y."/>
            <person name="Li W."/>
        </authorList>
    </citation>
    <scope>NUCLEOTIDE SEQUENCE [LARGE SCALE GENOMIC DNA]</scope>
    <source>
        <strain evidence="2 3">CFH S0057</strain>
    </source>
</reference>
<accession>A0ABX8CUG2</accession>
<keyword evidence="3" id="KW-1185">Reference proteome</keyword>
<name>A0ABX8CUG2_9NOCA</name>
<feature type="transmembrane region" description="Helical" evidence="1">
    <location>
        <begin position="6"/>
        <end position="30"/>
    </location>
</feature>
<dbReference type="RefSeq" id="WP_213559590.1">
    <property type="nucleotide sequence ID" value="NZ_JBHZDI010000007.1"/>
</dbReference>
<organism evidence="2 3">
    <name type="scientific">Nocardia tengchongensis</name>
    <dbReference type="NCBI Taxonomy" id="2055889"/>
    <lineage>
        <taxon>Bacteria</taxon>
        <taxon>Bacillati</taxon>
        <taxon>Actinomycetota</taxon>
        <taxon>Actinomycetes</taxon>
        <taxon>Mycobacteriales</taxon>
        <taxon>Nocardiaceae</taxon>
        <taxon>Nocardia</taxon>
    </lineage>
</organism>
<keyword evidence="1" id="KW-1133">Transmembrane helix</keyword>
<protein>
    <recommendedName>
        <fullName evidence="4">Secreted protein</fullName>
    </recommendedName>
</protein>
<evidence type="ECO:0000313" key="2">
    <source>
        <dbReference type="EMBL" id="QVI23518.1"/>
    </source>
</evidence>
<keyword evidence="1" id="KW-0472">Membrane</keyword>